<feature type="compositionally biased region" description="Acidic residues" evidence="1">
    <location>
        <begin position="178"/>
        <end position="193"/>
    </location>
</feature>
<evidence type="ECO:0000256" key="1">
    <source>
        <dbReference type="SAM" id="MobiDB-lite"/>
    </source>
</evidence>
<feature type="region of interest" description="Disordered" evidence="1">
    <location>
        <begin position="171"/>
        <end position="386"/>
    </location>
</feature>
<comment type="caution">
    <text evidence="3">The sequence shown here is derived from an EMBL/GenBank/DDBJ whole genome shotgun (WGS) entry which is preliminary data.</text>
</comment>
<gene>
    <name evidence="3" type="ORF">PPNO1_LOCUS4318</name>
</gene>
<dbReference type="EMBL" id="CALLCH030000012">
    <property type="protein sequence ID" value="CAI4214589.1"/>
    <property type="molecule type" value="Genomic_DNA"/>
</dbReference>
<accession>A0A9P1H244</accession>
<dbReference type="Proteomes" id="UP000838763">
    <property type="component" value="Unassembled WGS sequence"/>
</dbReference>
<sequence length="423" mass="44390">MLSRGFLGASALATAVLAQNINLQGADSLTLLDNAIQLGSQFDGTDAIGASDEQVPSLTSVNNFINFCAGKELTNGLQITTGSCNGIPHGDIPAKDKMISSIIINPKNGDVIQSGQTFNIQPVLMPVAQRGAQDDCSKFVVVGDDFDVNDAANNGSGGLDAADQAQEAVDLGPGAIDPDADQDDDQGADDGDDNQQGTDADSLRQQAEAFAQESQGQGQGNNNQQQGQNNDNQQQGQGNSQQGNDANSLRQQAEAFAQRQGQGNGNQQQGQSQGQQGQQGQGNQQQGQNQGQGNNNQQQSQGNNSQQQGQQQGQDDNNNNQQQGQDNNSQQQSQAQQGQSNGNQQQGQGNNNQQQGQSNGNQQQQGQGQQGTSAEALREQAERFAQQSQGIEFPVGFSPSSVKGDVNLRAIVITSGSQILVNI</sequence>
<evidence type="ECO:0000313" key="3">
    <source>
        <dbReference type="EMBL" id="CAI4214589.1"/>
    </source>
</evidence>
<name>A0A9P1H244_9PEZI</name>
<feature type="compositionally biased region" description="Low complexity" evidence="1">
    <location>
        <begin position="265"/>
        <end position="371"/>
    </location>
</feature>
<evidence type="ECO:0000256" key="2">
    <source>
        <dbReference type="SAM" id="SignalP"/>
    </source>
</evidence>
<keyword evidence="2" id="KW-0732">Signal</keyword>
<dbReference type="OrthoDB" id="2336871at2759"/>
<reference evidence="3" key="1">
    <citation type="submission" date="2022-11" db="EMBL/GenBank/DDBJ databases">
        <authorList>
            <person name="Scott C."/>
            <person name="Bruce N."/>
        </authorList>
    </citation>
    <scope>NUCLEOTIDE SEQUENCE</scope>
</reference>
<feature type="chain" id="PRO_5040452981" evidence="2">
    <location>
        <begin position="19"/>
        <end position="423"/>
    </location>
</feature>
<evidence type="ECO:0000313" key="4">
    <source>
        <dbReference type="Proteomes" id="UP000838763"/>
    </source>
</evidence>
<protein>
    <submittedName>
        <fullName evidence="3">Uncharacterized protein</fullName>
    </submittedName>
</protein>
<feature type="signal peptide" evidence="2">
    <location>
        <begin position="1"/>
        <end position="18"/>
    </location>
</feature>
<proteinExistence type="predicted"/>
<organism evidence="3 4">
    <name type="scientific">Parascedosporium putredinis</name>
    <dbReference type="NCBI Taxonomy" id="1442378"/>
    <lineage>
        <taxon>Eukaryota</taxon>
        <taxon>Fungi</taxon>
        <taxon>Dikarya</taxon>
        <taxon>Ascomycota</taxon>
        <taxon>Pezizomycotina</taxon>
        <taxon>Sordariomycetes</taxon>
        <taxon>Hypocreomycetidae</taxon>
        <taxon>Microascales</taxon>
        <taxon>Microascaceae</taxon>
        <taxon>Parascedosporium</taxon>
    </lineage>
</organism>
<dbReference type="InterPro" id="IPR053216">
    <property type="entry name" value="Appressorial_penetr-assoc"/>
</dbReference>
<dbReference type="PANTHER" id="PTHR34587">
    <property type="entry name" value="VWFA DOMAIN-CONTAINING PROTEIN"/>
    <property type="match status" value="1"/>
</dbReference>
<feature type="compositionally biased region" description="Low complexity" evidence="1">
    <location>
        <begin position="214"/>
        <end position="245"/>
    </location>
</feature>
<dbReference type="AlphaFoldDB" id="A0A9P1H244"/>
<keyword evidence="4" id="KW-1185">Reference proteome</keyword>
<dbReference type="PANTHER" id="PTHR34587:SF2">
    <property type="entry name" value="G-PROTEIN COUPLED RECEPTORS FAMILY 1 PROFILE DOMAIN-CONTAINING PROTEIN"/>
    <property type="match status" value="1"/>
</dbReference>